<reference evidence="2" key="1">
    <citation type="journal article" date="2014" name="Front. Microbiol.">
        <title>High frequency of phylogenetically diverse reductive dehalogenase-homologous genes in deep subseafloor sedimentary metagenomes.</title>
        <authorList>
            <person name="Kawai M."/>
            <person name="Futagami T."/>
            <person name="Toyoda A."/>
            <person name="Takaki Y."/>
            <person name="Nishi S."/>
            <person name="Hori S."/>
            <person name="Arai W."/>
            <person name="Tsubouchi T."/>
            <person name="Morono Y."/>
            <person name="Uchiyama I."/>
            <person name="Ito T."/>
            <person name="Fujiyama A."/>
            <person name="Inagaki F."/>
            <person name="Takami H."/>
        </authorList>
    </citation>
    <scope>NUCLEOTIDE SEQUENCE</scope>
    <source>
        <strain evidence="2">Expedition CK06-06</strain>
    </source>
</reference>
<sequence>MVLGSIGDIAYSILAIDKTKEGLDSAGDRARQVGKIAGAAMTGIGVGMIALTDSAKKTNATIRQTALGLGVTTEEMRELTLATTNVTFPISEVTATFDLLTRAGMTNKEQIAATGTAFDTLGDAIGMTASQVTTIMIPAFNAFQIPLEEAGNYTDIFTHLARNTTIELGDFSTAMNYLAADLRTMDLEMIDVVAVMEALSDQGIQGSAATREFRTAVTAAEGDVGKLY</sequence>
<evidence type="ECO:0000259" key="1">
    <source>
        <dbReference type="Pfam" id="PF10145"/>
    </source>
</evidence>
<dbReference type="EMBL" id="BARV01029920">
    <property type="protein sequence ID" value="GAI35462.1"/>
    <property type="molecule type" value="Genomic_DNA"/>
</dbReference>
<name>X1MUX2_9ZZZZ</name>
<proteinExistence type="predicted"/>
<dbReference type="AlphaFoldDB" id="X1MUX2"/>
<organism evidence="2">
    <name type="scientific">marine sediment metagenome</name>
    <dbReference type="NCBI Taxonomy" id="412755"/>
    <lineage>
        <taxon>unclassified sequences</taxon>
        <taxon>metagenomes</taxon>
        <taxon>ecological metagenomes</taxon>
    </lineage>
</organism>
<comment type="caution">
    <text evidence="2">The sequence shown here is derived from an EMBL/GenBank/DDBJ whole genome shotgun (WGS) entry which is preliminary data.</text>
</comment>
<feature type="non-terminal residue" evidence="2">
    <location>
        <position position="228"/>
    </location>
</feature>
<accession>X1MUX2</accession>
<dbReference type="Pfam" id="PF10145">
    <property type="entry name" value="PhageMin_Tail"/>
    <property type="match status" value="1"/>
</dbReference>
<dbReference type="InterPro" id="IPR010090">
    <property type="entry name" value="Phage_tape_meas"/>
</dbReference>
<evidence type="ECO:0000313" key="2">
    <source>
        <dbReference type="EMBL" id="GAI35462.1"/>
    </source>
</evidence>
<dbReference type="NCBIfam" id="TIGR01760">
    <property type="entry name" value="tape_meas_TP901"/>
    <property type="match status" value="1"/>
</dbReference>
<feature type="domain" description="Phage tail tape measure protein" evidence="1">
    <location>
        <begin position="87"/>
        <end position="220"/>
    </location>
</feature>
<gene>
    <name evidence="2" type="ORF">S06H3_47616</name>
</gene>
<protein>
    <recommendedName>
        <fullName evidence="1">Phage tail tape measure protein domain-containing protein</fullName>
    </recommendedName>
</protein>